<name>A0ABW0UB32_9STRE</name>
<dbReference type="Proteomes" id="UP001596110">
    <property type="component" value="Unassembled WGS sequence"/>
</dbReference>
<accession>A0ABW0UB32</accession>
<dbReference type="RefSeq" id="WP_156806116.1">
    <property type="nucleotide sequence ID" value="NZ_JBHSOJ010000015.1"/>
</dbReference>
<proteinExistence type="predicted"/>
<keyword evidence="3" id="KW-1185">Reference proteome</keyword>
<gene>
    <name evidence="2" type="ORF">ACFPQ3_03870</name>
</gene>
<comment type="caution">
    <text evidence="2">The sequence shown here is derived from an EMBL/GenBank/DDBJ whole genome shotgun (WGS) entry which is preliminary data.</text>
</comment>
<keyword evidence="1" id="KW-1133">Transmembrane helix</keyword>
<protein>
    <submittedName>
        <fullName evidence="2">Uncharacterized protein</fullName>
    </submittedName>
</protein>
<sequence>MLPMHPFMLICWFTLYSIGVWFTAPQTMPYRKLFCSLFIVSIGLLMGIYYMKTSADLSEILINNLYWPVTISAYYSLIPLVVNTLFQLSLQKADTKTWVIWLIAILLVIYLSVGLIQNIFLGAV</sequence>
<keyword evidence="1" id="KW-0812">Transmembrane</keyword>
<evidence type="ECO:0000313" key="3">
    <source>
        <dbReference type="Proteomes" id="UP001596110"/>
    </source>
</evidence>
<feature type="transmembrane region" description="Helical" evidence="1">
    <location>
        <begin position="98"/>
        <end position="120"/>
    </location>
</feature>
<dbReference type="EMBL" id="JBHSOJ010000015">
    <property type="protein sequence ID" value="MFC5630741.1"/>
    <property type="molecule type" value="Genomic_DNA"/>
</dbReference>
<evidence type="ECO:0000256" key="1">
    <source>
        <dbReference type="SAM" id="Phobius"/>
    </source>
</evidence>
<evidence type="ECO:0000313" key="2">
    <source>
        <dbReference type="EMBL" id="MFC5630741.1"/>
    </source>
</evidence>
<organism evidence="2 3">
    <name type="scientific">Streptococcus caledonicus</name>
    <dbReference type="NCBI Taxonomy" id="2614158"/>
    <lineage>
        <taxon>Bacteria</taxon>
        <taxon>Bacillati</taxon>
        <taxon>Bacillota</taxon>
        <taxon>Bacilli</taxon>
        <taxon>Lactobacillales</taxon>
        <taxon>Streptococcaceae</taxon>
        <taxon>Streptococcus</taxon>
    </lineage>
</organism>
<feature type="transmembrane region" description="Helical" evidence="1">
    <location>
        <begin position="6"/>
        <end position="24"/>
    </location>
</feature>
<feature type="transmembrane region" description="Helical" evidence="1">
    <location>
        <begin position="33"/>
        <end position="50"/>
    </location>
</feature>
<keyword evidence="1" id="KW-0472">Membrane</keyword>
<reference evidence="3" key="1">
    <citation type="journal article" date="2019" name="Int. J. Syst. Evol. Microbiol.">
        <title>The Global Catalogue of Microorganisms (GCM) 10K type strain sequencing project: providing services to taxonomists for standard genome sequencing and annotation.</title>
        <authorList>
            <consortium name="The Broad Institute Genomics Platform"/>
            <consortium name="The Broad Institute Genome Sequencing Center for Infectious Disease"/>
            <person name="Wu L."/>
            <person name="Ma J."/>
        </authorList>
    </citation>
    <scope>NUCLEOTIDE SEQUENCE [LARGE SCALE GENOMIC DNA]</scope>
    <source>
        <strain evidence="3">DT43</strain>
    </source>
</reference>
<feature type="transmembrane region" description="Helical" evidence="1">
    <location>
        <begin position="65"/>
        <end position="86"/>
    </location>
</feature>